<proteinExistence type="predicted"/>
<name>A0A6J5NNM0_9CAUD</name>
<reference evidence="1" key="1">
    <citation type="submission" date="2020-04" db="EMBL/GenBank/DDBJ databases">
        <authorList>
            <person name="Chiriac C."/>
            <person name="Salcher M."/>
            <person name="Ghai R."/>
            <person name="Kavagutti S V."/>
        </authorList>
    </citation>
    <scope>NUCLEOTIDE SEQUENCE</scope>
</reference>
<sequence length="62" mass="7270">MTIKTMGVEELSVLLRRAVDTIRSDARRRPETLPPRIVIPGTSKLLWLEEDVVNWMKEHRDD</sequence>
<evidence type="ECO:0000313" key="1">
    <source>
        <dbReference type="EMBL" id="CAB4158981.1"/>
    </source>
</evidence>
<dbReference type="EMBL" id="LR796676">
    <property type="protein sequence ID" value="CAB4158981.1"/>
    <property type="molecule type" value="Genomic_DNA"/>
</dbReference>
<accession>A0A6J5NNM0</accession>
<organism evidence="1">
    <name type="scientific">uncultured Caudovirales phage</name>
    <dbReference type="NCBI Taxonomy" id="2100421"/>
    <lineage>
        <taxon>Viruses</taxon>
        <taxon>Duplodnaviria</taxon>
        <taxon>Heunggongvirae</taxon>
        <taxon>Uroviricota</taxon>
        <taxon>Caudoviricetes</taxon>
        <taxon>Peduoviridae</taxon>
        <taxon>Maltschvirus</taxon>
        <taxon>Maltschvirus maltsch</taxon>
    </lineage>
</organism>
<protein>
    <submittedName>
        <fullName evidence="1">Uncharacterized protein</fullName>
    </submittedName>
</protein>
<gene>
    <name evidence="1" type="ORF">UFOVP713_40</name>
</gene>